<protein>
    <recommendedName>
        <fullName evidence="8">Major facilitator superfamily (MFS) profile domain-containing protein</fullName>
    </recommendedName>
</protein>
<dbReference type="InParanoid" id="A0A0D2AU80"/>
<evidence type="ECO:0000256" key="6">
    <source>
        <dbReference type="SAM" id="MobiDB-lite"/>
    </source>
</evidence>
<proteinExistence type="predicted"/>
<feature type="transmembrane region" description="Helical" evidence="7">
    <location>
        <begin position="93"/>
        <end position="111"/>
    </location>
</feature>
<dbReference type="SUPFAM" id="SSF103473">
    <property type="entry name" value="MFS general substrate transporter"/>
    <property type="match status" value="1"/>
</dbReference>
<dbReference type="PANTHER" id="PTHR23501">
    <property type="entry name" value="MAJOR FACILITATOR SUPERFAMILY"/>
    <property type="match status" value="1"/>
</dbReference>
<feature type="transmembrane region" description="Helical" evidence="7">
    <location>
        <begin position="385"/>
        <end position="404"/>
    </location>
</feature>
<dbReference type="InterPro" id="IPR020846">
    <property type="entry name" value="MFS_dom"/>
</dbReference>
<dbReference type="Proteomes" id="UP000053259">
    <property type="component" value="Unassembled WGS sequence"/>
</dbReference>
<dbReference type="Gene3D" id="1.20.1720.10">
    <property type="entry name" value="Multidrug resistance protein D"/>
    <property type="match status" value="1"/>
</dbReference>
<gene>
    <name evidence="9" type="ORF">PV09_06142</name>
</gene>
<dbReference type="CDD" id="cd17502">
    <property type="entry name" value="MFS_Azr1_MDR_like"/>
    <property type="match status" value="1"/>
</dbReference>
<feature type="transmembrane region" description="Helical" evidence="7">
    <location>
        <begin position="211"/>
        <end position="231"/>
    </location>
</feature>
<accession>A0A0D2AU80</accession>
<evidence type="ECO:0000313" key="9">
    <source>
        <dbReference type="EMBL" id="KIW02704.1"/>
    </source>
</evidence>
<feature type="transmembrane region" description="Helical" evidence="7">
    <location>
        <begin position="416"/>
        <end position="440"/>
    </location>
</feature>
<feature type="transmembrane region" description="Helical" evidence="7">
    <location>
        <begin position="117"/>
        <end position="141"/>
    </location>
</feature>
<dbReference type="Pfam" id="PF07690">
    <property type="entry name" value="MFS_1"/>
    <property type="match status" value="1"/>
</dbReference>
<dbReference type="OrthoDB" id="10021397at2759"/>
<feature type="domain" description="Major facilitator superfamily (MFS) profile" evidence="8">
    <location>
        <begin position="58"/>
        <end position="546"/>
    </location>
</feature>
<feature type="transmembrane region" description="Helical" evidence="7">
    <location>
        <begin position="321"/>
        <end position="342"/>
    </location>
</feature>
<dbReference type="HOGENOM" id="CLU_000960_22_1_1"/>
<dbReference type="GO" id="GO:0005886">
    <property type="term" value="C:plasma membrane"/>
    <property type="evidence" value="ECO:0007669"/>
    <property type="project" value="TreeGrafter"/>
</dbReference>
<dbReference type="PROSITE" id="PS50850">
    <property type="entry name" value="MFS"/>
    <property type="match status" value="1"/>
</dbReference>
<feature type="transmembrane region" description="Helical" evidence="7">
    <location>
        <begin position="179"/>
        <end position="199"/>
    </location>
</feature>
<dbReference type="RefSeq" id="XP_016212573.1">
    <property type="nucleotide sequence ID" value="XM_016359737.1"/>
</dbReference>
<dbReference type="FunFam" id="1.20.1250.20:FF:000196">
    <property type="entry name" value="MFS toxin efflux pump (AflT)"/>
    <property type="match status" value="1"/>
</dbReference>
<feature type="transmembrane region" description="Helical" evidence="7">
    <location>
        <begin position="251"/>
        <end position="270"/>
    </location>
</feature>
<dbReference type="PANTHER" id="PTHR23501:SF177">
    <property type="entry name" value="MAJOR FACILITATOR SUPERFAMILY (MFS) PROFILE DOMAIN-CONTAINING PROTEIN-RELATED"/>
    <property type="match status" value="1"/>
</dbReference>
<keyword evidence="5 7" id="KW-0472">Membrane</keyword>
<evidence type="ECO:0000256" key="1">
    <source>
        <dbReference type="ARBA" id="ARBA00004141"/>
    </source>
</evidence>
<organism evidence="9 10">
    <name type="scientific">Verruconis gallopava</name>
    <dbReference type="NCBI Taxonomy" id="253628"/>
    <lineage>
        <taxon>Eukaryota</taxon>
        <taxon>Fungi</taxon>
        <taxon>Dikarya</taxon>
        <taxon>Ascomycota</taxon>
        <taxon>Pezizomycotina</taxon>
        <taxon>Dothideomycetes</taxon>
        <taxon>Pleosporomycetidae</taxon>
        <taxon>Venturiales</taxon>
        <taxon>Sympoventuriaceae</taxon>
        <taxon>Verruconis</taxon>
    </lineage>
</organism>
<evidence type="ECO:0000256" key="5">
    <source>
        <dbReference type="ARBA" id="ARBA00023136"/>
    </source>
</evidence>
<evidence type="ECO:0000256" key="7">
    <source>
        <dbReference type="SAM" id="Phobius"/>
    </source>
</evidence>
<keyword evidence="4 7" id="KW-1133">Transmembrane helix</keyword>
<feature type="transmembrane region" description="Helical" evidence="7">
    <location>
        <begin position="522"/>
        <end position="541"/>
    </location>
</feature>
<dbReference type="InterPro" id="IPR011701">
    <property type="entry name" value="MFS"/>
</dbReference>
<feature type="transmembrane region" description="Helical" evidence="7">
    <location>
        <begin position="452"/>
        <end position="473"/>
    </location>
</feature>
<feature type="transmembrane region" description="Helical" evidence="7">
    <location>
        <begin position="153"/>
        <end position="173"/>
    </location>
</feature>
<dbReference type="Gene3D" id="1.20.1250.20">
    <property type="entry name" value="MFS general substrate transporter like domains"/>
    <property type="match status" value="1"/>
</dbReference>
<evidence type="ECO:0000256" key="3">
    <source>
        <dbReference type="ARBA" id="ARBA00022692"/>
    </source>
</evidence>
<evidence type="ECO:0000256" key="4">
    <source>
        <dbReference type="ARBA" id="ARBA00022989"/>
    </source>
</evidence>
<dbReference type="EMBL" id="KN847548">
    <property type="protein sequence ID" value="KIW02704.1"/>
    <property type="molecule type" value="Genomic_DNA"/>
</dbReference>
<feature type="transmembrane region" description="Helical" evidence="7">
    <location>
        <begin position="362"/>
        <end position="379"/>
    </location>
</feature>
<sequence length="559" mass="59826">MSSEHEAEKLPDQKSRSSSEDLAEKSEPETPDVESADEKDVAPEPAIEYPTGFQFFTVIAALLLNVFLVALDQTIVATAIPKITDEFKGLDQVGWYASAYFMTFGGFQSTWGKIFKYFPLKITFLTSIILFEVGSLICGVAPNADTLIAGRAIAGLGAAGIATGAYVIVAFAVEPKSRATYNGMMAAMYGVSAIAGPLLGGAFSDKVTWRWCFYINLPIGGLVGGLILIFFRTPSAAKPAEATLKEKVIQMDLVGAALVMGALISFILGMQYGGQTKSWSSSVVIGLLVGSPLMWIAFVAWELYMGDRAMIPWRLLKQRSVWVGGLFQFLLGGSYFIVLYYLPIYFQSVDGTSPIGSGVRNLPMIIPVVIASMVGGIFITKTGRVAIVAVFGSVLATICAGLLYSMDVHTSTGKWIGYQIIGGTGWGIAWMCSMVIVQAYSKPEDISTSTAINLFLQLLGGALGVAAAQSAFVNKMSKTLRRTAPGINPMQVIVTGATQIRSSFPPEAVPGIVEAYMQGIKVAFILVIAFMSLSVLVSLMLDFRPLPANREGKDVVIAA</sequence>
<keyword evidence="10" id="KW-1185">Reference proteome</keyword>
<reference evidence="9 10" key="1">
    <citation type="submission" date="2015-01" db="EMBL/GenBank/DDBJ databases">
        <title>The Genome Sequence of Ochroconis gallopava CBS43764.</title>
        <authorList>
            <consortium name="The Broad Institute Genomics Platform"/>
            <person name="Cuomo C."/>
            <person name="de Hoog S."/>
            <person name="Gorbushina A."/>
            <person name="Stielow B."/>
            <person name="Teixiera M."/>
            <person name="Abouelleil A."/>
            <person name="Chapman S.B."/>
            <person name="Priest M."/>
            <person name="Young S.K."/>
            <person name="Wortman J."/>
            <person name="Nusbaum C."/>
            <person name="Birren B."/>
        </authorList>
    </citation>
    <scope>NUCLEOTIDE SEQUENCE [LARGE SCALE GENOMIC DNA]</scope>
    <source>
        <strain evidence="9 10">CBS 43764</strain>
    </source>
</reference>
<keyword evidence="3 7" id="KW-0812">Transmembrane</keyword>
<dbReference type="GO" id="GO:0022857">
    <property type="term" value="F:transmembrane transporter activity"/>
    <property type="evidence" value="ECO:0007669"/>
    <property type="project" value="InterPro"/>
</dbReference>
<evidence type="ECO:0000259" key="8">
    <source>
        <dbReference type="PROSITE" id="PS50850"/>
    </source>
</evidence>
<feature type="region of interest" description="Disordered" evidence="6">
    <location>
        <begin position="1"/>
        <end position="41"/>
    </location>
</feature>
<dbReference type="FunCoup" id="A0A0D2AU80">
    <property type="interactions" value="59"/>
</dbReference>
<keyword evidence="2" id="KW-0813">Transport</keyword>
<dbReference type="FunFam" id="1.20.1720.10:FF:000012">
    <property type="entry name" value="MFS toxin efflux pump (AflT)"/>
    <property type="match status" value="1"/>
</dbReference>
<evidence type="ECO:0000313" key="10">
    <source>
        <dbReference type="Proteomes" id="UP000053259"/>
    </source>
</evidence>
<evidence type="ECO:0000256" key="2">
    <source>
        <dbReference type="ARBA" id="ARBA00022448"/>
    </source>
</evidence>
<feature type="transmembrane region" description="Helical" evidence="7">
    <location>
        <begin position="53"/>
        <end position="72"/>
    </location>
</feature>
<dbReference type="VEuPathDB" id="FungiDB:PV09_06142"/>
<dbReference type="GeneID" id="27314115"/>
<name>A0A0D2AU80_9PEZI</name>
<dbReference type="AlphaFoldDB" id="A0A0D2AU80"/>
<feature type="transmembrane region" description="Helical" evidence="7">
    <location>
        <begin position="282"/>
        <end position="301"/>
    </location>
</feature>
<dbReference type="InterPro" id="IPR036259">
    <property type="entry name" value="MFS_trans_sf"/>
</dbReference>
<feature type="compositionally biased region" description="Basic and acidic residues" evidence="6">
    <location>
        <begin position="1"/>
        <end position="28"/>
    </location>
</feature>
<comment type="subcellular location">
    <subcellularLocation>
        <location evidence="1">Membrane</location>
        <topology evidence="1">Multi-pass membrane protein</topology>
    </subcellularLocation>
</comment>